<keyword evidence="2" id="KW-1185">Reference proteome</keyword>
<accession>F4WBR6</accession>
<dbReference type="AlphaFoldDB" id="F4WBR6"/>
<proteinExistence type="predicted"/>
<gene>
    <name evidence="1" type="ORF">G5I_02987</name>
</gene>
<evidence type="ECO:0000313" key="2">
    <source>
        <dbReference type="Proteomes" id="UP000007755"/>
    </source>
</evidence>
<protein>
    <submittedName>
        <fullName evidence="1">Uncharacterized protein</fullName>
    </submittedName>
</protein>
<evidence type="ECO:0000313" key="1">
    <source>
        <dbReference type="EMBL" id="EGI68344.1"/>
    </source>
</evidence>
<dbReference type="InParanoid" id="F4WBR6"/>
<dbReference type="Proteomes" id="UP000007755">
    <property type="component" value="Unassembled WGS sequence"/>
</dbReference>
<organism evidence="2">
    <name type="scientific">Acromyrmex echinatior</name>
    <name type="common">Panamanian leafcutter ant</name>
    <name type="synonym">Acromyrmex octospinosus echinatior</name>
    <dbReference type="NCBI Taxonomy" id="103372"/>
    <lineage>
        <taxon>Eukaryota</taxon>
        <taxon>Metazoa</taxon>
        <taxon>Ecdysozoa</taxon>
        <taxon>Arthropoda</taxon>
        <taxon>Hexapoda</taxon>
        <taxon>Insecta</taxon>
        <taxon>Pterygota</taxon>
        <taxon>Neoptera</taxon>
        <taxon>Endopterygota</taxon>
        <taxon>Hymenoptera</taxon>
        <taxon>Apocrita</taxon>
        <taxon>Aculeata</taxon>
        <taxon>Formicoidea</taxon>
        <taxon>Formicidae</taxon>
        <taxon>Myrmicinae</taxon>
        <taxon>Acromyrmex</taxon>
    </lineage>
</organism>
<sequence>MAIKRQHAAQEQMKKTCAKHRSISNAVLSIDKLITTRSYANGQIIAVRGIPMVSRATRIADKPACSRAAAEDTHSWITVWVRNESFERYVFHKLKRIHLFALTRWVRIHLQTTCTFVWQIREE</sequence>
<name>F4WBR6_ACREC</name>
<dbReference type="EMBL" id="GL888066">
    <property type="protein sequence ID" value="EGI68344.1"/>
    <property type="molecule type" value="Genomic_DNA"/>
</dbReference>
<reference evidence="1" key="1">
    <citation type="submission" date="2011-02" db="EMBL/GenBank/DDBJ databases">
        <title>The genome of the leaf-cutting ant Acromyrmex echinatior suggests key adaptations to social evolution and fungus farming.</title>
        <authorList>
            <person name="Nygaard S."/>
            <person name="Zhang G."/>
        </authorList>
    </citation>
    <scope>NUCLEOTIDE SEQUENCE</scope>
</reference>